<dbReference type="EMBL" id="OZ034813">
    <property type="protein sequence ID" value="CAL1357343.1"/>
    <property type="molecule type" value="Genomic_DNA"/>
</dbReference>
<dbReference type="InterPro" id="IPR002902">
    <property type="entry name" value="GNK2"/>
</dbReference>
<evidence type="ECO:0000313" key="6">
    <source>
        <dbReference type="Proteomes" id="UP001497516"/>
    </source>
</evidence>
<dbReference type="Proteomes" id="UP001497516">
    <property type="component" value="Chromosome 1"/>
</dbReference>
<reference evidence="5 6" key="1">
    <citation type="submission" date="2024-04" db="EMBL/GenBank/DDBJ databases">
        <authorList>
            <person name="Fracassetti M."/>
        </authorList>
    </citation>
    <scope>NUCLEOTIDE SEQUENCE [LARGE SCALE GENOMIC DNA]</scope>
</reference>
<protein>
    <recommendedName>
        <fullName evidence="4">Gnk2-homologous domain-containing protein</fullName>
    </recommendedName>
</protein>
<dbReference type="AlphaFoldDB" id="A0AAV2CLC2"/>
<dbReference type="Gene3D" id="3.30.430.20">
    <property type="entry name" value="Gnk2 domain, C-X8-C-X2-C motif"/>
    <property type="match status" value="1"/>
</dbReference>
<keyword evidence="3" id="KW-0812">Transmembrane</keyword>
<keyword evidence="6" id="KW-1185">Reference proteome</keyword>
<organism evidence="5 6">
    <name type="scientific">Linum trigynum</name>
    <dbReference type="NCBI Taxonomy" id="586398"/>
    <lineage>
        <taxon>Eukaryota</taxon>
        <taxon>Viridiplantae</taxon>
        <taxon>Streptophyta</taxon>
        <taxon>Embryophyta</taxon>
        <taxon>Tracheophyta</taxon>
        <taxon>Spermatophyta</taxon>
        <taxon>Magnoliopsida</taxon>
        <taxon>eudicotyledons</taxon>
        <taxon>Gunneridae</taxon>
        <taxon>Pentapetalae</taxon>
        <taxon>rosids</taxon>
        <taxon>fabids</taxon>
        <taxon>Malpighiales</taxon>
        <taxon>Linaceae</taxon>
        <taxon>Linum</taxon>
    </lineage>
</organism>
<keyword evidence="1" id="KW-0732">Signal</keyword>
<name>A0AAV2CLC2_9ROSI</name>
<evidence type="ECO:0000259" key="4">
    <source>
        <dbReference type="PROSITE" id="PS51473"/>
    </source>
</evidence>
<feature type="transmembrane region" description="Helical" evidence="3">
    <location>
        <begin position="12"/>
        <end position="34"/>
    </location>
</feature>
<proteinExistence type="predicted"/>
<dbReference type="PROSITE" id="PS51473">
    <property type="entry name" value="GNK2"/>
    <property type="match status" value="1"/>
</dbReference>
<evidence type="ECO:0000256" key="2">
    <source>
        <dbReference type="ARBA" id="ARBA00022737"/>
    </source>
</evidence>
<feature type="domain" description="Gnk2-homologous" evidence="4">
    <location>
        <begin position="38"/>
        <end position="154"/>
    </location>
</feature>
<evidence type="ECO:0000256" key="3">
    <source>
        <dbReference type="SAM" id="Phobius"/>
    </source>
</evidence>
<accession>A0AAV2CLC2</accession>
<gene>
    <name evidence="5" type="ORF">LTRI10_LOCUS4985</name>
</gene>
<keyword evidence="2" id="KW-0677">Repeat</keyword>
<dbReference type="InterPro" id="IPR038408">
    <property type="entry name" value="GNK2_sf"/>
</dbReference>
<evidence type="ECO:0000313" key="5">
    <source>
        <dbReference type="EMBL" id="CAL1357343.1"/>
    </source>
</evidence>
<evidence type="ECO:0000256" key="1">
    <source>
        <dbReference type="ARBA" id="ARBA00022729"/>
    </source>
</evidence>
<sequence>MGVQVRARMTTVLISSVILRMIIGGFQGSTVIVISAEAALDPMCAGSHEWFCSETDFDIPLAATRQKILYHLTTITKCTAVYEDDLPEDGAVPVAYRHSSCADDHTDSHIPKTNPNCFNCLKRATVLMNKNCPDKDGAQYGTEQCCARYEKFNFCGATN</sequence>
<keyword evidence="3" id="KW-1133">Transmembrane helix</keyword>
<keyword evidence="3" id="KW-0472">Membrane</keyword>